<gene>
    <name evidence="3" type="ORF">DES51_1264</name>
    <name evidence="2" type="ORF">MQE39_16165</name>
</gene>
<keyword evidence="1" id="KW-0472">Membrane</keyword>
<dbReference type="OrthoDB" id="9906047at2"/>
<name>A0A318KIG0_9FIRM</name>
<organism evidence="3 4">
    <name type="scientific">Dielma fastidiosa</name>
    <dbReference type="NCBI Taxonomy" id="1034346"/>
    <lineage>
        <taxon>Bacteria</taxon>
        <taxon>Bacillati</taxon>
        <taxon>Bacillota</taxon>
        <taxon>Erysipelotrichia</taxon>
        <taxon>Erysipelotrichales</taxon>
        <taxon>Erysipelotrichaceae</taxon>
        <taxon>Dielma</taxon>
    </lineage>
</organism>
<dbReference type="Proteomes" id="UP000247612">
    <property type="component" value="Unassembled WGS sequence"/>
</dbReference>
<evidence type="ECO:0000256" key="1">
    <source>
        <dbReference type="SAM" id="Phobius"/>
    </source>
</evidence>
<evidence type="ECO:0000313" key="2">
    <source>
        <dbReference type="EMBL" id="MDY5169655.1"/>
    </source>
</evidence>
<dbReference type="EMBL" id="QJKH01000026">
    <property type="protein sequence ID" value="PXX74085.1"/>
    <property type="molecule type" value="Genomic_DNA"/>
</dbReference>
<dbReference type="EMBL" id="JALDAW010000023">
    <property type="protein sequence ID" value="MDY5169655.1"/>
    <property type="molecule type" value="Genomic_DNA"/>
</dbReference>
<reference evidence="3 4" key="1">
    <citation type="submission" date="2018-05" db="EMBL/GenBank/DDBJ databases">
        <title>Genomic Encyclopedia of Type Strains, Phase IV (KMG-IV): sequencing the most valuable type-strain genomes for metagenomic binning, comparative biology and taxonomic classification.</title>
        <authorList>
            <person name="Goeker M."/>
        </authorList>
    </citation>
    <scope>NUCLEOTIDE SEQUENCE [LARGE SCALE GENOMIC DNA]</scope>
    <source>
        <strain evidence="3 4">JC118</strain>
    </source>
</reference>
<feature type="transmembrane region" description="Helical" evidence="1">
    <location>
        <begin position="46"/>
        <end position="65"/>
    </location>
</feature>
<keyword evidence="4" id="KW-1185">Reference proteome</keyword>
<dbReference type="AlphaFoldDB" id="A0A318KIG0"/>
<dbReference type="GeneID" id="94440374"/>
<dbReference type="RefSeq" id="WP_022937193.1">
    <property type="nucleotide sequence ID" value="NZ_BAABZA010000001.1"/>
</dbReference>
<accession>A0A318KIG0</accession>
<sequence length="73" mass="8004">MQHKTNQHKGFNKQQKTGLLGFILGAFILSPLVKDAASALLGMRNYPVFAFVLGCVGLFMLPLLVNTFSPSQH</sequence>
<evidence type="ECO:0000313" key="3">
    <source>
        <dbReference type="EMBL" id="PXX74085.1"/>
    </source>
</evidence>
<keyword evidence="1" id="KW-0812">Transmembrane</keyword>
<protein>
    <submittedName>
        <fullName evidence="3">Uncharacterized protein</fullName>
    </submittedName>
</protein>
<reference evidence="2" key="2">
    <citation type="submission" date="2022-03" db="EMBL/GenBank/DDBJ databases">
        <title>First case of bacteraemia caused by Dielma fastidiosa in a patient hospitalised with diverticulitis.</title>
        <authorList>
            <person name="Forman-Ankjaer B."/>
            <person name="Hvid-Jensen F."/>
            <person name="Kobel C.M."/>
            <person name="Greve T."/>
        </authorList>
    </citation>
    <scope>NUCLEOTIDE SEQUENCE</scope>
    <source>
        <strain evidence="2">AUH_DF_2021</strain>
    </source>
</reference>
<comment type="caution">
    <text evidence="3">The sequence shown here is derived from an EMBL/GenBank/DDBJ whole genome shotgun (WGS) entry which is preliminary data.</text>
</comment>
<dbReference type="Proteomes" id="UP001276902">
    <property type="component" value="Unassembled WGS sequence"/>
</dbReference>
<keyword evidence="1" id="KW-1133">Transmembrane helix</keyword>
<evidence type="ECO:0000313" key="4">
    <source>
        <dbReference type="Proteomes" id="UP000247612"/>
    </source>
</evidence>
<proteinExistence type="predicted"/>
<dbReference type="STRING" id="1034346.GCA_000313565_00880"/>